<evidence type="ECO:0000313" key="2">
    <source>
        <dbReference type="Proteomes" id="UP000327118"/>
    </source>
</evidence>
<gene>
    <name evidence="1" type="ORF">BDV28DRAFT_44765</name>
</gene>
<proteinExistence type="predicted"/>
<sequence length="53" mass="6242">MNNKPFLFDPWIGNLFQPFARVTVPKVSERVKWEVDNAVLRMTVSINQSFIFN</sequence>
<reference evidence="2" key="1">
    <citation type="submission" date="2019-04" db="EMBL/GenBank/DDBJ databases">
        <title>Friends and foes A comparative genomics studyof 23 Aspergillus species from section Flavi.</title>
        <authorList>
            <consortium name="DOE Joint Genome Institute"/>
            <person name="Kjaerbolling I."/>
            <person name="Vesth T."/>
            <person name="Frisvad J.C."/>
            <person name="Nybo J.L."/>
            <person name="Theobald S."/>
            <person name="Kildgaard S."/>
            <person name="Isbrandt T."/>
            <person name="Kuo A."/>
            <person name="Sato A."/>
            <person name="Lyhne E.K."/>
            <person name="Kogle M.E."/>
            <person name="Wiebenga A."/>
            <person name="Kun R.S."/>
            <person name="Lubbers R.J."/>
            <person name="Makela M.R."/>
            <person name="Barry K."/>
            <person name="Chovatia M."/>
            <person name="Clum A."/>
            <person name="Daum C."/>
            <person name="Haridas S."/>
            <person name="He G."/>
            <person name="LaButti K."/>
            <person name="Lipzen A."/>
            <person name="Mondo S."/>
            <person name="Riley R."/>
            <person name="Salamov A."/>
            <person name="Simmons B.A."/>
            <person name="Magnuson J.K."/>
            <person name="Henrissat B."/>
            <person name="Mortensen U.H."/>
            <person name="Larsen T.O."/>
            <person name="Devries R.P."/>
            <person name="Grigoriev I.V."/>
            <person name="Machida M."/>
            <person name="Baker S.E."/>
            <person name="Andersen M.R."/>
        </authorList>
    </citation>
    <scope>NUCLEOTIDE SEQUENCE [LARGE SCALE GENOMIC DNA]</scope>
    <source>
        <strain evidence="2">CBS 553.77</strain>
    </source>
</reference>
<evidence type="ECO:0000313" key="1">
    <source>
        <dbReference type="EMBL" id="KAE8350213.1"/>
    </source>
</evidence>
<dbReference type="EMBL" id="ML739240">
    <property type="protein sequence ID" value="KAE8350213.1"/>
    <property type="molecule type" value="Genomic_DNA"/>
</dbReference>
<keyword evidence="2" id="KW-1185">Reference proteome</keyword>
<dbReference type="Proteomes" id="UP000327118">
    <property type="component" value="Unassembled WGS sequence"/>
</dbReference>
<protein>
    <submittedName>
        <fullName evidence="1">Uncharacterized protein</fullName>
    </submittedName>
</protein>
<accession>A0A5N6YZ35</accession>
<dbReference type="AlphaFoldDB" id="A0A5N6YZ35"/>
<organism evidence="1 2">
    <name type="scientific">Aspergillus coremiiformis</name>
    <dbReference type="NCBI Taxonomy" id="138285"/>
    <lineage>
        <taxon>Eukaryota</taxon>
        <taxon>Fungi</taxon>
        <taxon>Dikarya</taxon>
        <taxon>Ascomycota</taxon>
        <taxon>Pezizomycotina</taxon>
        <taxon>Eurotiomycetes</taxon>
        <taxon>Eurotiomycetidae</taxon>
        <taxon>Eurotiales</taxon>
        <taxon>Aspergillaceae</taxon>
        <taxon>Aspergillus</taxon>
        <taxon>Aspergillus subgen. Circumdati</taxon>
    </lineage>
</organism>
<name>A0A5N6YZ35_9EURO</name>